<dbReference type="PANTHER" id="PTHR10209:SF230">
    <property type="entry name" value="SCOPOLETIN 8-HYDROXYLASE"/>
    <property type="match status" value="1"/>
</dbReference>
<feature type="domain" description="Fe2OG dioxygenase" evidence="8">
    <location>
        <begin position="206"/>
        <end position="313"/>
    </location>
</feature>
<dbReference type="Pfam" id="PF03171">
    <property type="entry name" value="2OG-FeII_Oxy"/>
    <property type="match status" value="1"/>
</dbReference>
<evidence type="ECO:0000256" key="1">
    <source>
        <dbReference type="ARBA" id="ARBA00001961"/>
    </source>
</evidence>
<dbReference type="AlphaFoldDB" id="A0A8J4RY27"/>
<dbReference type="InterPro" id="IPR005123">
    <property type="entry name" value="Oxoglu/Fe-dep_dioxygenase_dom"/>
</dbReference>
<evidence type="ECO:0000256" key="7">
    <source>
        <dbReference type="RuleBase" id="RU003682"/>
    </source>
</evidence>
<comment type="caution">
    <text evidence="9">The sequence shown here is derived from an EMBL/GenBank/DDBJ whole genome shotgun (WGS) entry which is preliminary data.</text>
</comment>
<dbReference type="FunFam" id="2.60.120.330:FF:000023">
    <property type="entry name" value="Feruloyl CoA ortho-hydroxylase 1"/>
    <property type="match status" value="1"/>
</dbReference>
<accession>A0A8J4RY27</accession>
<dbReference type="PROSITE" id="PS51471">
    <property type="entry name" value="FE2OG_OXY"/>
    <property type="match status" value="1"/>
</dbReference>
<comment type="similarity">
    <text evidence="2 7">Belongs to the iron/ascorbate-dependent oxidoreductase family.</text>
</comment>
<evidence type="ECO:0000256" key="5">
    <source>
        <dbReference type="ARBA" id="ARBA00023002"/>
    </source>
</evidence>
<comment type="cofactor">
    <cofactor evidence="1">
        <name>L-ascorbate</name>
        <dbReference type="ChEBI" id="CHEBI:38290"/>
    </cofactor>
</comment>
<keyword evidence="4" id="KW-0223">Dioxygenase</keyword>
<sequence>MAPSFKDGKSLFEFVVRDGNGVKGLVDSGISKVPDQYIQPQQERIENQNGISHELPPIDLSKLDGPNHDQVVEEIASAAEKLGFFQVVNHGVPVELLESLKDAAHKFFAQPPEKKAIYCKDVSPSPNVKYGTSFAPEKERALEWKDYISMMYTNDADALNHWPKECKEVALEFLNKSIKMVRKLVEILIGKLGVTVEDSRIDAFIGSKMVNMNFYPACPNPDLTVGVGRHSDMGTLTVLLQDGIGGLYVKVEEDIDAGKKGDWMEISPIPGALVINVGDTLQILSNGRYKSAEHRVRTTSTQSRVSIPIFTIPKPTEKIGPLPQVVEIDGVARYREFVLQDYMNNFFGNAHDGKKSLDFAKLDSA</sequence>
<evidence type="ECO:0000256" key="2">
    <source>
        <dbReference type="ARBA" id="ARBA00008056"/>
    </source>
</evidence>
<dbReference type="OrthoDB" id="288590at2759"/>
<evidence type="ECO:0000256" key="3">
    <source>
        <dbReference type="ARBA" id="ARBA00022723"/>
    </source>
</evidence>
<protein>
    <recommendedName>
        <fullName evidence="8">Fe2OG dioxygenase domain-containing protein</fullName>
    </recommendedName>
</protein>
<keyword evidence="3 7" id="KW-0479">Metal-binding</keyword>
<dbReference type="PANTHER" id="PTHR10209">
    <property type="entry name" value="OXIDOREDUCTASE, 2OG-FE II OXYGENASE FAMILY PROTEIN"/>
    <property type="match status" value="1"/>
</dbReference>
<dbReference type="Gene3D" id="2.60.120.330">
    <property type="entry name" value="B-lactam Antibiotic, Isopenicillin N Synthase, Chain"/>
    <property type="match status" value="1"/>
</dbReference>
<evidence type="ECO:0000259" key="8">
    <source>
        <dbReference type="PROSITE" id="PS51471"/>
    </source>
</evidence>
<organism evidence="9 10">
    <name type="scientific">Castanea mollissima</name>
    <name type="common">Chinese chestnut</name>
    <dbReference type="NCBI Taxonomy" id="60419"/>
    <lineage>
        <taxon>Eukaryota</taxon>
        <taxon>Viridiplantae</taxon>
        <taxon>Streptophyta</taxon>
        <taxon>Embryophyta</taxon>
        <taxon>Tracheophyta</taxon>
        <taxon>Spermatophyta</taxon>
        <taxon>Magnoliopsida</taxon>
        <taxon>eudicotyledons</taxon>
        <taxon>Gunneridae</taxon>
        <taxon>Pentapetalae</taxon>
        <taxon>rosids</taxon>
        <taxon>fabids</taxon>
        <taxon>Fagales</taxon>
        <taxon>Fagaceae</taxon>
        <taxon>Castanea</taxon>
    </lineage>
</organism>
<reference evidence="9" key="1">
    <citation type="submission" date="2020-03" db="EMBL/GenBank/DDBJ databases">
        <title>Castanea mollissima Vanexum genome sequencing.</title>
        <authorList>
            <person name="Staton M."/>
        </authorList>
    </citation>
    <scope>NUCLEOTIDE SEQUENCE</scope>
    <source>
        <tissue evidence="9">Leaf</tissue>
    </source>
</reference>
<evidence type="ECO:0000313" key="10">
    <source>
        <dbReference type="Proteomes" id="UP000737018"/>
    </source>
</evidence>
<dbReference type="GO" id="GO:0051213">
    <property type="term" value="F:dioxygenase activity"/>
    <property type="evidence" value="ECO:0007669"/>
    <property type="project" value="UniProtKB-KW"/>
</dbReference>
<dbReference type="Proteomes" id="UP000737018">
    <property type="component" value="Unassembled WGS sequence"/>
</dbReference>
<dbReference type="SUPFAM" id="SSF51197">
    <property type="entry name" value="Clavaminate synthase-like"/>
    <property type="match status" value="1"/>
</dbReference>
<dbReference type="GO" id="GO:0046872">
    <property type="term" value="F:metal ion binding"/>
    <property type="evidence" value="ECO:0007669"/>
    <property type="project" value="UniProtKB-KW"/>
</dbReference>
<keyword evidence="6 7" id="KW-0408">Iron</keyword>
<evidence type="ECO:0000256" key="6">
    <source>
        <dbReference type="ARBA" id="ARBA00023004"/>
    </source>
</evidence>
<evidence type="ECO:0000313" key="9">
    <source>
        <dbReference type="EMBL" id="KAF3975543.1"/>
    </source>
</evidence>
<keyword evidence="5 7" id="KW-0560">Oxidoreductase</keyword>
<proteinExistence type="inferred from homology"/>
<dbReference type="InterPro" id="IPR026992">
    <property type="entry name" value="DIOX_N"/>
</dbReference>
<dbReference type="InterPro" id="IPR044861">
    <property type="entry name" value="IPNS-like_FE2OG_OXY"/>
</dbReference>
<dbReference type="EMBL" id="JRKL02000073">
    <property type="protein sequence ID" value="KAF3975543.1"/>
    <property type="molecule type" value="Genomic_DNA"/>
</dbReference>
<evidence type="ECO:0000256" key="4">
    <source>
        <dbReference type="ARBA" id="ARBA00022964"/>
    </source>
</evidence>
<dbReference type="InterPro" id="IPR027443">
    <property type="entry name" value="IPNS-like_sf"/>
</dbReference>
<dbReference type="GO" id="GO:0009805">
    <property type="term" value="P:coumarin biosynthetic process"/>
    <property type="evidence" value="ECO:0007669"/>
    <property type="project" value="UniProtKB-ARBA"/>
</dbReference>
<dbReference type="Pfam" id="PF14226">
    <property type="entry name" value="DIOX_N"/>
    <property type="match status" value="1"/>
</dbReference>
<name>A0A8J4RY27_9ROSI</name>
<keyword evidence="10" id="KW-1185">Reference proteome</keyword>
<gene>
    <name evidence="9" type="ORF">CMV_001204</name>
</gene>